<comment type="caution">
    <text evidence="2">The sequence shown here is derived from an EMBL/GenBank/DDBJ whole genome shotgun (WGS) entry which is preliminary data.</text>
</comment>
<dbReference type="InterPro" id="IPR001932">
    <property type="entry name" value="PPM-type_phosphatase-like_dom"/>
</dbReference>
<gene>
    <name evidence="2" type="primary">Tab1_0</name>
    <name evidence="2" type="ORF">GTO95_0000188</name>
</gene>
<feature type="domain" description="PPM-type phosphatase" evidence="1">
    <location>
        <begin position="33"/>
        <end position="181"/>
    </location>
</feature>
<organism evidence="2 3">
    <name type="scientific">Atractosteus spatula</name>
    <name type="common">Alligator gar</name>
    <name type="synonym">Lepisosteus spatula</name>
    <dbReference type="NCBI Taxonomy" id="7917"/>
    <lineage>
        <taxon>Eukaryota</taxon>
        <taxon>Metazoa</taxon>
        <taxon>Chordata</taxon>
        <taxon>Craniata</taxon>
        <taxon>Vertebrata</taxon>
        <taxon>Euteleostomi</taxon>
        <taxon>Actinopterygii</taxon>
        <taxon>Neopterygii</taxon>
        <taxon>Holostei</taxon>
        <taxon>Semionotiformes</taxon>
        <taxon>Lepisosteidae</taxon>
        <taxon>Atractosteus</taxon>
    </lineage>
</organism>
<evidence type="ECO:0000313" key="2">
    <source>
        <dbReference type="EMBL" id="MBN3323418.1"/>
    </source>
</evidence>
<feature type="non-terminal residue" evidence="2">
    <location>
        <position position="1"/>
    </location>
</feature>
<evidence type="ECO:0000259" key="1">
    <source>
        <dbReference type="PROSITE" id="PS51746"/>
    </source>
</evidence>
<feature type="non-terminal residue" evidence="2">
    <location>
        <position position="181"/>
    </location>
</feature>
<protein>
    <submittedName>
        <fullName evidence="2">TAB1 protein</fullName>
    </submittedName>
</protein>
<dbReference type="Proteomes" id="UP000736164">
    <property type="component" value="Unassembled WGS sequence"/>
</dbReference>
<dbReference type="Gene3D" id="3.60.40.10">
    <property type="entry name" value="PPM-type phosphatase domain"/>
    <property type="match status" value="1"/>
</dbReference>
<keyword evidence="3" id="KW-1185">Reference proteome</keyword>
<evidence type="ECO:0000313" key="3">
    <source>
        <dbReference type="Proteomes" id="UP000736164"/>
    </source>
</evidence>
<dbReference type="PROSITE" id="PS51746">
    <property type="entry name" value="PPM_2"/>
    <property type="match status" value="1"/>
</dbReference>
<dbReference type="EMBL" id="JAAWVO010065167">
    <property type="protein sequence ID" value="MBN3323418.1"/>
    <property type="molecule type" value="Genomic_DNA"/>
</dbReference>
<sequence>MAAQKRSLMQSGQQQSWTDDLPICRLCGVGTAANCVYSADGKGTQTHPNEDGHLRFRGEDSCFLYGVFNGYDGVRVANFVSQRLTAELLLGQLNSSHSDSDVRRVLAQAFDVVEKSYFESIDDALAEKVNLQSQLPEGLQFHQGQKISERLGLLEQEVSGGTTAVVALILNNKLYIANVGA</sequence>
<dbReference type="SUPFAM" id="SSF81606">
    <property type="entry name" value="PP2C-like"/>
    <property type="match status" value="1"/>
</dbReference>
<dbReference type="InterPro" id="IPR036457">
    <property type="entry name" value="PPM-type-like_dom_sf"/>
</dbReference>
<proteinExistence type="predicted"/>
<reference evidence="2" key="1">
    <citation type="journal article" date="2021" name="Cell">
        <title>Tracing the genetic footprints of vertebrate landing in non-teleost ray-finned fishes.</title>
        <authorList>
            <person name="Bi X."/>
            <person name="Wang K."/>
            <person name="Yang L."/>
            <person name="Pan H."/>
            <person name="Jiang H."/>
            <person name="Wei Q."/>
            <person name="Fang M."/>
            <person name="Yu H."/>
            <person name="Zhu C."/>
            <person name="Cai Y."/>
            <person name="He Y."/>
            <person name="Gan X."/>
            <person name="Zeng H."/>
            <person name="Yu D."/>
            <person name="Zhu Y."/>
            <person name="Jiang H."/>
            <person name="Qiu Q."/>
            <person name="Yang H."/>
            <person name="Zhang Y.E."/>
            <person name="Wang W."/>
            <person name="Zhu M."/>
            <person name="He S."/>
            <person name="Zhang G."/>
        </authorList>
    </citation>
    <scope>NUCLEOTIDE SEQUENCE</scope>
    <source>
        <strain evidence="2">Allg_001</strain>
    </source>
</reference>
<accession>A0A8J7THF6</accession>
<dbReference type="Pfam" id="PF00481">
    <property type="entry name" value="PP2C"/>
    <property type="match status" value="1"/>
</dbReference>
<dbReference type="AlphaFoldDB" id="A0A8J7THF6"/>
<name>A0A8J7THF6_ATRSP</name>